<sequence>MLGKFVGPSHPPLARDEFRDIWTRNRSPDVRDLLWEIARLRNVVLHSHHHAERFQNKLSGNLEYECWVRHLMSEPCVIEAFELDYGSLVPGSRGHGGEVRPPEHEERFAEMLRASNARIAERQARARSRR</sequence>
<name>A0ABM8TA93_9BURK</name>
<gene>
    <name evidence="1" type="ORF">LMG26411_00105</name>
</gene>
<proteinExistence type="predicted"/>
<dbReference type="Proteomes" id="UP000672657">
    <property type="component" value="Unassembled WGS sequence"/>
</dbReference>
<evidence type="ECO:0000313" key="1">
    <source>
        <dbReference type="EMBL" id="CAG2129028.1"/>
    </source>
</evidence>
<protein>
    <recommendedName>
        <fullName evidence="3">Apea-like HEPN domain-containing protein</fullName>
    </recommendedName>
</protein>
<keyword evidence="2" id="KW-1185">Reference proteome</keyword>
<reference evidence="1 2" key="1">
    <citation type="submission" date="2021-03" db="EMBL/GenBank/DDBJ databases">
        <authorList>
            <person name="Peeters C."/>
        </authorList>
    </citation>
    <scope>NUCLEOTIDE SEQUENCE [LARGE SCALE GENOMIC DNA]</scope>
    <source>
        <strain evidence="1 2">LMG 26411</strain>
    </source>
</reference>
<evidence type="ECO:0000313" key="2">
    <source>
        <dbReference type="Proteomes" id="UP000672657"/>
    </source>
</evidence>
<accession>A0ABM8TA93</accession>
<organism evidence="1 2">
    <name type="scientific">Cupriavidus numazuensis</name>
    <dbReference type="NCBI Taxonomy" id="221992"/>
    <lineage>
        <taxon>Bacteria</taxon>
        <taxon>Pseudomonadati</taxon>
        <taxon>Pseudomonadota</taxon>
        <taxon>Betaproteobacteria</taxon>
        <taxon>Burkholderiales</taxon>
        <taxon>Burkholderiaceae</taxon>
        <taxon>Cupriavidus</taxon>
    </lineage>
</organism>
<comment type="caution">
    <text evidence="1">The sequence shown here is derived from an EMBL/GenBank/DDBJ whole genome shotgun (WGS) entry which is preliminary data.</text>
</comment>
<evidence type="ECO:0008006" key="3">
    <source>
        <dbReference type="Google" id="ProtNLM"/>
    </source>
</evidence>
<dbReference type="EMBL" id="CAJPVI010000001">
    <property type="protein sequence ID" value="CAG2129028.1"/>
    <property type="molecule type" value="Genomic_DNA"/>
</dbReference>